<name>A0A1F8GJ46_9BACT</name>
<evidence type="ECO:0000313" key="2">
    <source>
        <dbReference type="Proteomes" id="UP000178911"/>
    </source>
</evidence>
<dbReference type="Proteomes" id="UP000178911">
    <property type="component" value="Unassembled WGS sequence"/>
</dbReference>
<accession>A0A1F8GJ46</accession>
<dbReference type="AlphaFoldDB" id="A0A1F8GJ46"/>
<organism evidence="1 2">
    <name type="scientific">Candidatus Yanofskybacteria bacterium RIFCSPLOWO2_01_FULL_43_22</name>
    <dbReference type="NCBI Taxonomy" id="1802695"/>
    <lineage>
        <taxon>Bacteria</taxon>
        <taxon>Candidatus Yanofskyibacteriota</taxon>
    </lineage>
</organism>
<dbReference type="Pfam" id="PF02643">
    <property type="entry name" value="DUF192"/>
    <property type="match status" value="1"/>
</dbReference>
<sequence>MKIKKTSVLVFVFLTGLLVFGGLFVLRDRITSISKESAQQPPTIQINGWPVEILLARTSEEQMRGLSGRTVLPENQGMLFLYDEPGFYSFWMKDMQFPIDIIWIDENYIIIDITKDVLPGSFPQIFQSQKPAQYVLEVNAGFVEKNSVEIGNILDLSEALSGY</sequence>
<protein>
    <recommendedName>
        <fullName evidence="3">DUF192 domain-containing protein</fullName>
    </recommendedName>
</protein>
<evidence type="ECO:0000313" key="1">
    <source>
        <dbReference type="EMBL" id="OGN24706.1"/>
    </source>
</evidence>
<dbReference type="PANTHER" id="PTHR37953">
    <property type="entry name" value="UPF0127 PROTEIN MJ1496"/>
    <property type="match status" value="1"/>
</dbReference>
<dbReference type="EMBL" id="MGKJ01000010">
    <property type="protein sequence ID" value="OGN24706.1"/>
    <property type="molecule type" value="Genomic_DNA"/>
</dbReference>
<evidence type="ECO:0008006" key="3">
    <source>
        <dbReference type="Google" id="ProtNLM"/>
    </source>
</evidence>
<reference evidence="1 2" key="1">
    <citation type="journal article" date="2016" name="Nat. Commun.">
        <title>Thousands of microbial genomes shed light on interconnected biogeochemical processes in an aquifer system.</title>
        <authorList>
            <person name="Anantharaman K."/>
            <person name="Brown C.T."/>
            <person name="Hug L.A."/>
            <person name="Sharon I."/>
            <person name="Castelle C.J."/>
            <person name="Probst A.J."/>
            <person name="Thomas B.C."/>
            <person name="Singh A."/>
            <person name="Wilkins M.J."/>
            <person name="Karaoz U."/>
            <person name="Brodie E.L."/>
            <person name="Williams K.H."/>
            <person name="Hubbard S.S."/>
            <person name="Banfield J.F."/>
        </authorList>
    </citation>
    <scope>NUCLEOTIDE SEQUENCE [LARGE SCALE GENOMIC DNA]</scope>
</reference>
<proteinExistence type="predicted"/>
<dbReference type="InterPro" id="IPR003795">
    <property type="entry name" value="DUF192"/>
</dbReference>
<gene>
    <name evidence="1" type="ORF">A3A13_01395</name>
</gene>
<dbReference type="InterPro" id="IPR038695">
    <property type="entry name" value="Saro_0823-like_sf"/>
</dbReference>
<dbReference type="STRING" id="1802695.A3A13_01395"/>
<comment type="caution">
    <text evidence="1">The sequence shown here is derived from an EMBL/GenBank/DDBJ whole genome shotgun (WGS) entry which is preliminary data.</text>
</comment>
<dbReference type="PANTHER" id="PTHR37953:SF1">
    <property type="entry name" value="UPF0127 PROTEIN MJ1496"/>
    <property type="match status" value="1"/>
</dbReference>
<dbReference type="Gene3D" id="2.60.120.1140">
    <property type="entry name" value="Protein of unknown function DUF192"/>
    <property type="match status" value="1"/>
</dbReference>